<gene>
    <name evidence="7" type="primary">nadE</name>
    <name evidence="12" type="ORF">QEG23_003590</name>
</gene>
<dbReference type="NCBIfam" id="TIGR00552">
    <property type="entry name" value="nadE"/>
    <property type="match status" value="1"/>
</dbReference>
<comment type="similarity">
    <text evidence="2 7 8">In the C-terminal section; belongs to the NAD synthetase family.</text>
</comment>
<feature type="binding site" evidence="7">
    <location>
        <position position="374"/>
    </location>
    <ligand>
        <name>deamido-NAD(+)</name>
        <dbReference type="ChEBI" id="CHEBI:58437"/>
        <note>ligand shared between two neighboring subunits</note>
    </ligand>
</feature>
<evidence type="ECO:0000256" key="4">
    <source>
        <dbReference type="ARBA" id="ARBA00022741"/>
    </source>
</evidence>
<keyword evidence="4 7" id="KW-0547">Nucleotide-binding</keyword>
<dbReference type="RefSeq" id="WP_110713344.1">
    <property type="nucleotide sequence ID" value="NZ_CP029773.1"/>
</dbReference>
<dbReference type="FunFam" id="3.40.50.620:FF:000106">
    <property type="entry name" value="Glutamine-dependent NAD(+) synthetase"/>
    <property type="match status" value="1"/>
</dbReference>
<evidence type="ECO:0000256" key="6">
    <source>
        <dbReference type="ARBA" id="ARBA00023027"/>
    </source>
</evidence>
<keyword evidence="3 7" id="KW-0436">Ligase</keyword>
<protein>
    <recommendedName>
        <fullName evidence="7 8">Glutamine-dependent NAD(+) synthetase</fullName>
        <ecNumber evidence="7 8">6.3.5.1</ecNumber>
    </recommendedName>
    <alternativeName>
        <fullName evidence="7 8">NAD(+) synthase [glutamine-hydrolyzing]</fullName>
    </alternativeName>
</protein>
<reference evidence="12" key="1">
    <citation type="submission" date="2022-07" db="EMBL/GenBank/DDBJ databases">
        <authorList>
            <consortium name="DAFM: The Division of Animal and Food Microbiology"/>
        </authorList>
    </citation>
    <scope>NUCLEOTIDE SEQUENCE</scope>
    <source>
        <strain evidence="12">19MO01SH01-2</strain>
    </source>
</reference>
<feature type="active site" description="Proton acceptor; for glutaminase activity" evidence="7">
    <location>
        <position position="45"/>
    </location>
</feature>
<dbReference type="Proteomes" id="UP001218208">
    <property type="component" value="Unassembled WGS sequence"/>
</dbReference>
<dbReference type="Pfam" id="PF02540">
    <property type="entry name" value="NAD_synthase"/>
    <property type="match status" value="1"/>
</dbReference>
<dbReference type="EMBL" id="ABLOJW010000022">
    <property type="protein sequence ID" value="EKT4094038.1"/>
    <property type="molecule type" value="Genomic_DNA"/>
</dbReference>
<dbReference type="InterPro" id="IPR022310">
    <property type="entry name" value="NAD/GMP_synthase"/>
</dbReference>
<dbReference type="PANTHER" id="PTHR23090">
    <property type="entry name" value="NH 3 /GLUTAMINE-DEPENDENT NAD + SYNTHETASE"/>
    <property type="match status" value="1"/>
</dbReference>
<dbReference type="GO" id="GO:0000257">
    <property type="term" value="F:nitrilase activity"/>
    <property type="evidence" value="ECO:0007669"/>
    <property type="project" value="UniProtKB-ARBA"/>
</dbReference>
<dbReference type="InterPro" id="IPR003010">
    <property type="entry name" value="C-N_Hydrolase"/>
</dbReference>
<dbReference type="InterPro" id="IPR014445">
    <property type="entry name" value="Gln-dep_NAD_synthase"/>
</dbReference>
<dbReference type="InterPro" id="IPR003694">
    <property type="entry name" value="NAD_synthase"/>
</dbReference>
<dbReference type="PIRSF" id="PIRSF006630">
    <property type="entry name" value="NADS_GAT"/>
    <property type="match status" value="1"/>
</dbReference>
<evidence type="ECO:0000256" key="8">
    <source>
        <dbReference type="PIRNR" id="PIRNR006630"/>
    </source>
</evidence>
<evidence type="ECO:0000313" key="13">
    <source>
        <dbReference type="Proteomes" id="UP001218208"/>
    </source>
</evidence>
<feature type="binding site" evidence="7">
    <location>
        <position position="515"/>
    </location>
    <ligand>
        <name>deamido-NAD(+)</name>
        <dbReference type="ChEBI" id="CHEBI:58437"/>
        <note>ligand shared between two neighboring subunits</note>
    </ligand>
</feature>
<dbReference type="HAMAP" id="MF_02090">
    <property type="entry name" value="NadE_glutamine_dep"/>
    <property type="match status" value="1"/>
</dbReference>
<evidence type="ECO:0000256" key="5">
    <source>
        <dbReference type="ARBA" id="ARBA00022840"/>
    </source>
</evidence>
<dbReference type="InterPro" id="IPR000132">
    <property type="entry name" value="Nitrilase/CN_hydratase_CS"/>
</dbReference>
<dbReference type="AlphaFoldDB" id="A0AAI9C4J8"/>
<organism evidence="12 13">
    <name type="scientific">Stenotrophomonas maltophilia</name>
    <name type="common">Pseudomonas maltophilia</name>
    <name type="synonym">Xanthomonas maltophilia</name>
    <dbReference type="NCBI Taxonomy" id="40324"/>
    <lineage>
        <taxon>Bacteria</taxon>
        <taxon>Pseudomonadati</taxon>
        <taxon>Pseudomonadota</taxon>
        <taxon>Gammaproteobacteria</taxon>
        <taxon>Lysobacterales</taxon>
        <taxon>Lysobacteraceae</taxon>
        <taxon>Stenotrophomonas</taxon>
        <taxon>Stenotrophomonas maltophilia group</taxon>
    </lineage>
</organism>
<feature type="binding site" evidence="7">
    <location>
        <position position="182"/>
    </location>
    <ligand>
        <name>L-glutamine</name>
        <dbReference type="ChEBI" id="CHEBI:58359"/>
    </ligand>
</feature>
<dbReference type="GO" id="GO:0009435">
    <property type="term" value="P:NAD+ biosynthetic process"/>
    <property type="evidence" value="ECO:0007669"/>
    <property type="project" value="UniProtKB-UniRule"/>
</dbReference>
<feature type="active site" description="Proton acceptor" evidence="9">
    <location>
        <position position="45"/>
    </location>
</feature>
<name>A0AAI9C4J8_STEMA</name>
<feature type="active site" description="Nucleophile; for glutaminase activity" evidence="7">
    <location>
        <position position="150"/>
    </location>
</feature>
<accession>A0AAI9C4J8</accession>
<evidence type="ECO:0000313" key="12">
    <source>
        <dbReference type="EMBL" id="EKT4094038.1"/>
    </source>
</evidence>
<proteinExistence type="inferred from homology"/>
<evidence type="ECO:0000256" key="9">
    <source>
        <dbReference type="PROSITE-ProRule" id="PRU10139"/>
    </source>
</evidence>
<feature type="binding site" evidence="7">
    <location>
        <position position="398"/>
    </location>
    <ligand>
        <name>ATP</name>
        <dbReference type="ChEBI" id="CHEBI:30616"/>
    </ligand>
</feature>
<feature type="binding site" evidence="7">
    <location>
        <position position="118"/>
    </location>
    <ligand>
        <name>L-glutamine</name>
        <dbReference type="ChEBI" id="CHEBI:58359"/>
    </ligand>
</feature>
<dbReference type="NCBIfam" id="NF010588">
    <property type="entry name" value="PRK13981.1"/>
    <property type="match status" value="1"/>
</dbReference>
<evidence type="ECO:0000256" key="1">
    <source>
        <dbReference type="ARBA" id="ARBA00005188"/>
    </source>
</evidence>
<comment type="caution">
    <text evidence="7">Lacks conserved residue(s) required for the propagation of feature annotation.</text>
</comment>
<sequence length="544" mass="59134">MASIRIAMAQFDFPVGDVAGNTERIIEMIGQARDEYGAELVMFPELAVSGYPPEDLLLRPGFLYECEQAMGRIAAACRGITAVVGWPQAAGAVVYNAASVLRDGLVEQTYRKRELPNYAVFDERRYFDVDPDGGSCVFEVNGIPVGLLICEDLWFAEPLADTMRAGAQLVVVPNASPYERGKHAQRDAVLAARTRESGAAIAYLNVVGGQDALVFDGASVVADGDGTVHPAAAAFVDQWLVVEYDGETRRFMPHVWMDDGDESMDALAWRAVTRGIQDYCRKNGFKKVWLGLSGGIDSAIVLAMAVDAMGAENVTAVRLPSRYTAGLSNDLAAEQCQALGVKLEAVSIEPAFKGLMESLAPMFEGTTPDVTEENLQSRSRGVILMALANKFGGLLLTTGNKSEYAVGYATIYGDMCGGYAPLKDLYKTEVFGLSKWRNTVGGAPVIPPAVISRPPSAELRENQLDQDSLPAYDVLDGILYRYIDQEQSRTEIVAAGYDAAVVDRVLRLVRISEWKRHQAAPGPKVSRRAFGRERRYPISNGYKG</sequence>
<evidence type="ECO:0000259" key="11">
    <source>
        <dbReference type="PROSITE" id="PS50263"/>
    </source>
</evidence>
<dbReference type="CDD" id="cd00553">
    <property type="entry name" value="NAD_synthase"/>
    <property type="match status" value="1"/>
</dbReference>
<evidence type="ECO:0000256" key="7">
    <source>
        <dbReference type="HAMAP-Rule" id="MF_02090"/>
    </source>
</evidence>
<dbReference type="CDD" id="cd07570">
    <property type="entry name" value="GAT_Gln-NAD-synth"/>
    <property type="match status" value="1"/>
</dbReference>
<dbReference type="InterPro" id="IPR036526">
    <property type="entry name" value="C-N_Hydrolase_sf"/>
</dbReference>
<dbReference type="SUPFAM" id="SSF52402">
    <property type="entry name" value="Adenine nucleotide alpha hydrolases-like"/>
    <property type="match status" value="1"/>
</dbReference>
<feature type="active site" description="For glutaminase activity" evidence="7">
    <location>
        <position position="112"/>
    </location>
</feature>
<dbReference type="GO" id="GO:0005737">
    <property type="term" value="C:cytoplasm"/>
    <property type="evidence" value="ECO:0007669"/>
    <property type="project" value="InterPro"/>
</dbReference>
<comment type="function">
    <text evidence="7">Catalyzes the ATP-dependent amidation of deamido-NAD to form NAD. Uses L-glutamine as a nitrogen source.</text>
</comment>
<dbReference type="PROSITE" id="PS00920">
    <property type="entry name" value="NITRIL_CHT_1"/>
    <property type="match status" value="1"/>
</dbReference>
<dbReference type="PANTHER" id="PTHR23090:SF9">
    <property type="entry name" value="GLUTAMINE-DEPENDENT NAD(+) SYNTHETASE"/>
    <property type="match status" value="1"/>
</dbReference>
<dbReference type="Gene3D" id="3.40.50.620">
    <property type="entry name" value="HUPs"/>
    <property type="match status" value="1"/>
</dbReference>
<comment type="similarity">
    <text evidence="10">Belongs to the NAD synthetase family.</text>
</comment>
<comment type="catalytic activity">
    <reaction evidence="7 8">
        <text>deamido-NAD(+) + L-glutamine + ATP + H2O = L-glutamate + AMP + diphosphate + NAD(+) + H(+)</text>
        <dbReference type="Rhea" id="RHEA:24384"/>
        <dbReference type="ChEBI" id="CHEBI:15377"/>
        <dbReference type="ChEBI" id="CHEBI:15378"/>
        <dbReference type="ChEBI" id="CHEBI:29985"/>
        <dbReference type="ChEBI" id="CHEBI:30616"/>
        <dbReference type="ChEBI" id="CHEBI:33019"/>
        <dbReference type="ChEBI" id="CHEBI:57540"/>
        <dbReference type="ChEBI" id="CHEBI:58359"/>
        <dbReference type="ChEBI" id="CHEBI:58437"/>
        <dbReference type="ChEBI" id="CHEBI:456215"/>
        <dbReference type="EC" id="6.3.5.1"/>
    </reaction>
</comment>
<dbReference type="PROSITE" id="PS50263">
    <property type="entry name" value="CN_HYDROLASE"/>
    <property type="match status" value="1"/>
</dbReference>
<keyword evidence="6 7" id="KW-0520">NAD</keyword>
<feature type="binding site" evidence="7">
    <location>
        <position position="176"/>
    </location>
    <ligand>
        <name>L-glutamine</name>
        <dbReference type="ChEBI" id="CHEBI:58359"/>
    </ligand>
</feature>
<dbReference type="InterPro" id="IPR014729">
    <property type="entry name" value="Rossmann-like_a/b/a_fold"/>
</dbReference>
<feature type="domain" description="CN hydrolase" evidence="11">
    <location>
        <begin position="4"/>
        <end position="246"/>
    </location>
</feature>
<evidence type="ECO:0000256" key="3">
    <source>
        <dbReference type="ARBA" id="ARBA00022598"/>
    </source>
</evidence>
<dbReference type="Gene3D" id="3.60.110.10">
    <property type="entry name" value="Carbon-nitrogen hydrolase"/>
    <property type="match status" value="1"/>
</dbReference>
<dbReference type="SUPFAM" id="SSF56317">
    <property type="entry name" value="Carbon-nitrogen hydrolase"/>
    <property type="match status" value="1"/>
</dbReference>
<dbReference type="GO" id="GO:0008795">
    <property type="term" value="F:NAD+ synthase activity"/>
    <property type="evidence" value="ECO:0007669"/>
    <property type="project" value="UniProtKB-UniRule"/>
</dbReference>
<dbReference type="GO" id="GO:0003952">
    <property type="term" value="F:NAD+ synthase (glutamine-hydrolyzing) activity"/>
    <property type="evidence" value="ECO:0007669"/>
    <property type="project" value="UniProtKB-UniRule"/>
</dbReference>
<feature type="binding site" evidence="7">
    <location>
        <position position="403"/>
    </location>
    <ligand>
        <name>deamido-NAD(+)</name>
        <dbReference type="ChEBI" id="CHEBI:58437"/>
        <note>ligand shared between two neighboring subunits</note>
    </ligand>
</feature>
<comment type="caution">
    <text evidence="12">The sequence shown here is derived from an EMBL/GenBank/DDBJ whole genome shotgun (WGS) entry which is preliminary data.</text>
</comment>
<comment type="pathway">
    <text evidence="1 7 8">Cofactor biosynthesis; NAD(+) biosynthesis; NAD(+) from deamido-NAD(+) (L-Gln route): step 1/1.</text>
</comment>
<dbReference type="EC" id="6.3.5.1" evidence="7 8"/>
<dbReference type="Pfam" id="PF00795">
    <property type="entry name" value="CN_hydrolase"/>
    <property type="match status" value="1"/>
</dbReference>
<evidence type="ECO:0000256" key="2">
    <source>
        <dbReference type="ARBA" id="ARBA00007145"/>
    </source>
</evidence>
<evidence type="ECO:0000256" key="10">
    <source>
        <dbReference type="RuleBase" id="RU003811"/>
    </source>
</evidence>
<keyword evidence="5 7" id="KW-0067">ATP-binding</keyword>
<feature type="binding site" evidence="7">
    <location>
        <begin position="291"/>
        <end position="298"/>
    </location>
    <ligand>
        <name>ATP</name>
        <dbReference type="ChEBI" id="CHEBI:30616"/>
    </ligand>
</feature>
<dbReference type="GO" id="GO:0004359">
    <property type="term" value="F:glutaminase activity"/>
    <property type="evidence" value="ECO:0007669"/>
    <property type="project" value="InterPro"/>
</dbReference>
<dbReference type="GO" id="GO:0005524">
    <property type="term" value="F:ATP binding"/>
    <property type="evidence" value="ECO:0007669"/>
    <property type="project" value="UniProtKB-UniRule"/>
</dbReference>